<dbReference type="RefSeq" id="WP_252165819.1">
    <property type="nucleotide sequence ID" value="NZ_CP084930.1"/>
</dbReference>
<sequence length="366" mass="38985">MGDPYRSLVFPNAIRRARRAAGFATLLALAAHLPDLAYIRLSKIERGEIFAKPEEVRAIAAVLALPPERLLIDIDAPDFDIAAWAAELRDWHPAPPDEDRFAILLGAAVRALRARAPGLTIAAIEARHHIPPVMLSRVEAAMKPFGRWHPGLRAALCDLLGVADEAALRAHVEALAETDALAPFIAAIAAPEIRIAKTHARVAALRLALTGAASAPARRPPPPRRDPPSPPPARAVDPAPADREMRAVPLLPVFGTPRADGLIGRTPLGQWVEAPSVAGPRAYGLRSDRQSLGLGLPAGAILIVDPDRFPAPGTLAVLREAEGMRLLAIGLDREGQMRGHSVNPPRDIAIDACDPADLATVIAARF</sequence>
<keyword evidence="4" id="KW-1185">Reference proteome</keyword>
<dbReference type="Proteomes" id="UP001056937">
    <property type="component" value="Chromosome 1"/>
</dbReference>
<dbReference type="EMBL" id="CP084930">
    <property type="protein sequence ID" value="USI72010.1"/>
    <property type="molecule type" value="Genomic_DNA"/>
</dbReference>
<evidence type="ECO:0000313" key="4">
    <source>
        <dbReference type="Proteomes" id="UP001056937"/>
    </source>
</evidence>
<dbReference type="Gene3D" id="1.10.260.40">
    <property type="entry name" value="lambda repressor-like DNA-binding domains"/>
    <property type="match status" value="1"/>
</dbReference>
<evidence type="ECO:0000256" key="1">
    <source>
        <dbReference type="SAM" id="MobiDB-lite"/>
    </source>
</evidence>
<dbReference type="InterPro" id="IPR010982">
    <property type="entry name" value="Lambda_DNA-bd_dom_sf"/>
</dbReference>
<dbReference type="InterPro" id="IPR001387">
    <property type="entry name" value="Cro/C1-type_HTH"/>
</dbReference>
<accession>A0ABY4X545</accession>
<dbReference type="SMART" id="SM00530">
    <property type="entry name" value="HTH_XRE"/>
    <property type="match status" value="2"/>
</dbReference>
<organism evidence="3 4">
    <name type="scientific">Sphingomonas morindae</name>
    <dbReference type="NCBI Taxonomy" id="1541170"/>
    <lineage>
        <taxon>Bacteria</taxon>
        <taxon>Pseudomonadati</taxon>
        <taxon>Pseudomonadota</taxon>
        <taxon>Alphaproteobacteria</taxon>
        <taxon>Sphingomonadales</taxon>
        <taxon>Sphingomonadaceae</taxon>
        <taxon>Sphingomonas</taxon>
    </lineage>
</organism>
<feature type="domain" description="HTH cro/C1-type" evidence="2">
    <location>
        <begin position="13"/>
        <end position="70"/>
    </location>
</feature>
<reference evidence="3" key="1">
    <citation type="journal article" date="2022" name="Toxins">
        <title>Genomic Analysis of Sphingopyxis sp. USTB-05 for Biodegrading Cyanobacterial Hepatotoxins.</title>
        <authorList>
            <person name="Liu C."/>
            <person name="Xu Q."/>
            <person name="Zhao Z."/>
            <person name="Zhang H."/>
            <person name="Liu X."/>
            <person name="Yin C."/>
            <person name="Liu Y."/>
            <person name="Yan H."/>
        </authorList>
    </citation>
    <scope>NUCLEOTIDE SEQUENCE</scope>
    <source>
        <strain evidence="3">NBD5</strain>
    </source>
</reference>
<evidence type="ECO:0000259" key="2">
    <source>
        <dbReference type="SMART" id="SM00530"/>
    </source>
</evidence>
<proteinExistence type="predicted"/>
<protein>
    <submittedName>
        <fullName evidence="3">XRE family transcriptional regulator</fullName>
    </submittedName>
</protein>
<gene>
    <name evidence="3" type="ORF">LHA26_11900</name>
</gene>
<feature type="region of interest" description="Disordered" evidence="1">
    <location>
        <begin position="213"/>
        <end position="241"/>
    </location>
</feature>
<name>A0ABY4X545_9SPHN</name>
<feature type="domain" description="HTH cro/C1-type" evidence="2">
    <location>
        <begin position="108"/>
        <end position="167"/>
    </location>
</feature>
<evidence type="ECO:0000313" key="3">
    <source>
        <dbReference type="EMBL" id="USI72010.1"/>
    </source>
</evidence>